<dbReference type="GO" id="GO:0016887">
    <property type="term" value="F:ATP hydrolysis activity"/>
    <property type="evidence" value="ECO:0007669"/>
    <property type="project" value="InterPro"/>
</dbReference>
<dbReference type="SMART" id="SM00382">
    <property type="entry name" value="AAA"/>
    <property type="match status" value="1"/>
</dbReference>
<proteinExistence type="predicted"/>
<dbReference type="Gene3D" id="3.40.50.300">
    <property type="entry name" value="P-loop containing nucleotide triphosphate hydrolases"/>
    <property type="match status" value="1"/>
</dbReference>
<keyword evidence="5" id="KW-1185">Reference proteome</keyword>
<dbReference type="AlphaFoldDB" id="A0A5B9DCE8"/>
<evidence type="ECO:0000313" key="5">
    <source>
        <dbReference type="Proteomes" id="UP000321408"/>
    </source>
</evidence>
<feature type="domain" description="ABC transporter" evidence="3">
    <location>
        <begin position="4"/>
        <end position="225"/>
    </location>
</feature>
<dbReference type="InterPro" id="IPR017871">
    <property type="entry name" value="ABC_transporter-like_CS"/>
</dbReference>
<keyword evidence="1" id="KW-0547">Nucleotide-binding</keyword>
<evidence type="ECO:0000256" key="1">
    <source>
        <dbReference type="ARBA" id="ARBA00022741"/>
    </source>
</evidence>
<dbReference type="PROSITE" id="PS00211">
    <property type="entry name" value="ABC_TRANSPORTER_1"/>
    <property type="match status" value="1"/>
</dbReference>
<dbReference type="PANTHER" id="PTHR24220">
    <property type="entry name" value="IMPORT ATP-BINDING PROTEIN"/>
    <property type="match status" value="1"/>
</dbReference>
<keyword evidence="2 4" id="KW-0067">ATP-binding</keyword>
<dbReference type="Proteomes" id="UP000321408">
    <property type="component" value="Chromosome"/>
</dbReference>
<evidence type="ECO:0000256" key="2">
    <source>
        <dbReference type="ARBA" id="ARBA00022840"/>
    </source>
</evidence>
<reference evidence="4 5" key="1">
    <citation type="journal article" date="2020" name="Nature">
        <title>Isolation of an archaeon at the prokaryote-eukaryote interface.</title>
        <authorList>
            <person name="Imachi H."/>
            <person name="Nobu M.K."/>
            <person name="Nakahara N."/>
            <person name="Morono Y."/>
            <person name="Ogawara M."/>
            <person name="Takaki Y."/>
            <person name="Takano Y."/>
            <person name="Uematsu K."/>
            <person name="Ikuta T."/>
            <person name="Ito M."/>
            <person name="Matsui Y."/>
            <person name="Miyazaki M."/>
            <person name="Murata K."/>
            <person name="Saito Y."/>
            <person name="Sakai S."/>
            <person name="Song C."/>
            <person name="Tasumi E."/>
            <person name="Yamanaka Y."/>
            <person name="Yamaguchi T."/>
            <person name="Kamagata Y."/>
            <person name="Tamaki H."/>
            <person name="Takai K."/>
        </authorList>
    </citation>
    <scope>NUCLEOTIDE SEQUENCE [LARGE SCALE GENOMIC DNA]</scope>
    <source>
        <strain evidence="4 5">MK-D1</strain>
    </source>
</reference>
<protein>
    <submittedName>
        <fullName evidence="4">ATP-binding cassette domain-containing protein</fullName>
    </submittedName>
</protein>
<dbReference type="KEGG" id="psyt:DSAG12_02260"/>
<evidence type="ECO:0000313" key="4">
    <source>
        <dbReference type="EMBL" id="QEE16430.1"/>
    </source>
</evidence>
<dbReference type="InterPro" id="IPR003439">
    <property type="entry name" value="ABC_transporter-like_ATP-bd"/>
</dbReference>
<dbReference type="InterPro" id="IPR015854">
    <property type="entry name" value="ABC_transpr_LolD-like"/>
</dbReference>
<accession>A0A5B9DCE8</accession>
<dbReference type="OrthoDB" id="31298at2157"/>
<dbReference type="GO" id="GO:0005524">
    <property type="term" value="F:ATP binding"/>
    <property type="evidence" value="ECO:0007669"/>
    <property type="project" value="UniProtKB-KW"/>
</dbReference>
<dbReference type="SUPFAM" id="SSF52540">
    <property type="entry name" value="P-loop containing nucleoside triphosphate hydrolases"/>
    <property type="match status" value="1"/>
</dbReference>
<dbReference type="InterPro" id="IPR027417">
    <property type="entry name" value="P-loop_NTPase"/>
</dbReference>
<sequence length="225" mass="25558">MSIVNLKDVGYDVNISNHFTKKILKKINFIAHPGEFHAIIGPSGCGKTTLLNIIGSLLKPSTGSVELFEKDITNFSEKNIHKIRKNIGYIFQSVYIPKNMSVFEYLIFFAELSGLEPNKAIETSNSFLKEFNLQTLQYKKSDILSGGEKQLVSLLSILISDPQLILLDEPTGSVDYEHKLRIWESIKSLCKTNKTIIVVSHDKKILEYADYTHLLNYGEIFQQKK</sequence>
<evidence type="ECO:0000259" key="3">
    <source>
        <dbReference type="PROSITE" id="PS50893"/>
    </source>
</evidence>
<reference evidence="4 5" key="2">
    <citation type="journal article" date="2024" name="Int. J. Syst. Evol. Microbiol.">
        <title>Promethearchaeum syntrophicum gen. nov., sp. nov., an anaerobic, obligately syntrophic archaeon, the first isolate of the lineage 'Asgard' archaea, and proposal of the new archaeal phylum Promethearchaeota phyl. nov. and kingdom Promethearchaeati regn. nov.</title>
        <authorList>
            <person name="Imachi H."/>
            <person name="Nobu M.K."/>
            <person name="Kato S."/>
            <person name="Takaki Y."/>
            <person name="Miyazaki M."/>
            <person name="Miyata M."/>
            <person name="Ogawara M."/>
            <person name="Saito Y."/>
            <person name="Sakai S."/>
            <person name="Tahara Y.O."/>
            <person name="Takano Y."/>
            <person name="Tasumi E."/>
            <person name="Uematsu K."/>
            <person name="Yoshimura T."/>
            <person name="Itoh T."/>
            <person name="Ohkuma M."/>
            <person name="Takai K."/>
        </authorList>
    </citation>
    <scope>NUCLEOTIDE SEQUENCE [LARGE SCALE GENOMIC DNA]</scope>
    <source>
        <strain evidence="4 5">MK-D1</strain>
    </source>
</reference>
<dbReference type="InterPro" id="IPR003593">
    <property type="entry name" value="AAA+_ATPase"/>
</dbReference>
<organism evidence="4 5">
    <name type="scientific">Promethearchaeum syntrophicum</name>
    <dbReference type="NCBI Taxonomy" id="2594042"/>
    <lineage>
        <taxon>Archaea</taxon>
        <taxon>Promethearchaeati</taxon>
        <taxon>Promethearchaeota</taxon>
        <taxon>Promethearchaeia</taxon>
        <taxon>Promethearchaeales</taxon>
        <taxon>Promethearchaeaceae</taxon>
        <taxon>Promethearchaeum</taxon>
    </lineage>
</organism>
<dbReference type="PROSITE" id="PS50893">
    <property type="entry name" value="ABC_TRANSPORTER_2"/>
    <property type="match status" value="1"/>
</dbReference>
<dbReference type="GeneID" id="41330248"/>
<dbReference type="GO" id="GO:0005886">
    <property type="term" value="C:plasma membrane"/>
    <property type="evidence" value="ECO:0007669"/>
    <property type="project" value="TreeGrafter"/>
</dbReference>
<dbReference type="EMBL" id="CP042905">
    <property type="protein sequence ID" value="QEE16430.1"/>
    <property type="molecule type" value="Genomic_DNA"/>
</dbReference>
<gene>
    <name evidence="4" type="ORF">DSAG12_02260</name>
</gene>
<dbReference type="Pfam" id="PF00005">
    <property type="entry name" value="ABC_tran"/>
    <property type="match status" value="1"/>
</dbReference>
<name>A0A5B9DCE8_9ARCH</name>
<dbReference type="RefSeq" id="WP_147663308.1">
    <property type="nucleotide sequence ID" value="NZ_CP042905.2"/>
</dbReference>
<dbReference type="GO" id="GO:0022857">
    <property type="term" value="F:transmembrane transporter activity"/>
    <property type="evidence" value="ECO:0007669"/>
    <property type="project" value="TreeGrafter"/>
</dbReference>